<dbReference type="InterPro" id="IPR050351">
    <property type="entry name" value="BphY/WalK/GraS-like"/>
</dbReference>
<keyword evidence="9" id="KW-0812">Transmembrane</keyword>
<dbReference type="SMART" id="SM00388">
    <property type="entry name" value="HisKA"/>
    <property type="match status" value="1"/>
</dbReference>
<keyword evidence="4" id="KW-0597">Phosphoprotein</keyword>
<evidence type="ECO:0000256" key="6">
    <source>
        <dbReference type="ARBA" id="ARBA00022777"/>
    </source>
</evidence>
<dbReference type="Proteomes" id="UP000029579">
    <property type="component" value="Unassembled WGS sequence"/>
</dbReference>
<comment type="caution">
    <text evidence="11">The sequence shown here is derived from an EMBL/GenBank/DDBJ whole genome shotgun (WGS) entry which is preliminary data.</text>
</comment>
<dbReference type="InterPro" id="IPR003661">
    <property type="entry name" value="HisK_dim/P_dom"/>
</dbReference>
<dbReference type="eggNOG" id="COG5002">
    <property type="taxonomic scope" value="Bacteria"/>
</dbReference>
<dbReference type="SUPFAM" id="SSF55874">
    <property type="entry name" value="ATPase domain of HSP90 chaperone/DNA topoisomerase II/histidine kinase"/>
    <property type="match status" value="1"/>
</dbReference>
<evidence type="ECO:0000313" key="11">
    <source>
        <dbReference type="EMBL" id="KGF03966.1"/>
    </source>
</evidence>
<dbReference type="CDD" id="cd00082">
    <property type="entry name" value="HisKA"/>
    <property type="match status" value="1"/>
</dbReference>
<keyword evidence="8" id="KW-0175">Coiled coil</keyword>
<organism evidence="11 12">
    <name type="scientific">Anaerococcus lactolyticus S7-1-13</name>
    <dbReference type="NCBI Taxonomy" id="1284686"/>
    <lineage>
        <taxon>Bacteria</taxon>
        <taxon>Bacillati</taxon>
        <taxon>Bacillota</taxon>
        <taxon>Tissierellia</taxon>
        <taxon>Tissierellales</taxon>
        <taxon>Peptoniphilaceae</taxon>
        <taxon>Anaerococcus</taxon>
    </lineage>
</organism>
<dbReference type="GO" id="GO:0000155">
    <property type="term" value="F:phosphorelay sensor kinase activity"/>
    <property type="evidence" value="ECO:0007669"/>
    <property type="project" value="InterPro"/>
</dbReference>
<dbReference type="Pfam" id="PF02518">
    <property type="entry name" value="HATPase_c"/>
    <property type="match status" value="1"/>
</dbReference>
<dbReference type="SUPFAM" id="SSF47384">
    <property type="entry name" value="Homodimeric domain of signal transducing histidine kinase"/>
    <property type="match status" value="1"/>
</dbReference>
<dbReference type="InterPro" id="IPR003594">
    <property type="entry name" value="HATPase_dom"/>
</dbReference>
<evidence type="ECO:0000313" key="12">
    <source>
        <dbReference type="Proteomes" id="UP000029579"/>
    </source>
</evidence>
<evidence type="ECO:0000256" key="1">
    <source>
        <dbReference type="ARBA" id="ARBA00000085"/>
    </source>
</evidence>
<dbReference type="Gene3D" id="3.30.565.10">
    <property type="entry name" value="Histidine kinase-like ATPase, C-terminal domain"/>
    <property type="match status" value="1"/>
</dbReference>
<keyword evidence="5" id="KW-0808">Transferase</keyword>
<dbReference type="InterPro" id="IPR005467">
    <property type="entry name" value="His_kinase_dom"/>
</dbReference>
<evidence type="ECO:0000256" key="3">
    <source>
        <dbReference type="ARBA" id="ARBA00012438"/>
    </source>
</evidence>
<gene>
    <name evidence="11" type="ORF">HMPREF1630_05865</name>
</gene>
<proteinExistence type="predicted"/>
<protein>
    <recommendedName>
        <fullName evidence="3">histidine kinase</fullName>
        <ecNumber evidence="3">2.7.13.3</ecNumber>
    </recommendedName>
</protein>
<name>A0A095X2L3_9FIRM</name>
<keyword evidence="9" id="KW-0472">Membrane</keyword>
<keyword evidence="6 11" id="KW-0418">Kinase</keyword>
<dbReference type="PRINTS" id="PR00344">
    <property type="entry name" value="BCTRLSENSOR"/>
</dbReference>
<keyword evidence="9" id="KW-1133">Transmembrane helix</keyword>
<keyword evidence="7" id="KW-0902">Two-component regulatory system</keyword>
<dbReference type="PANTHER" id="PTHR45453:SF1">
    <property type="entry name" value="PHOSPHATE REGULON SENSOR PROTEIN PHOR"/>
    <property type="match status" value="1"/>
</dbReference>
<comment type="subcellular location">
    <subcellularLocation>
        <location evidence="2">Membrane</location>
    </subcellularLocation>
</comment>
<accession>A0A095X2L3</accession>
<evidence type="ECO:0000256" key="5">
    <source>
        <dbReference type="ARBA" id="ARBA00022679"/>
    </source>
</evidence>
<dbReference type="PROSITE" id="PS50109">
    <property type="entry name" value="HIS_KIN"/>
    <property type="match status" value="1"/>
</dbReference>
<evidence type="ECO:0000259" key="10">
    <source>
        <dbReference type="PROSITE" id="PS50109"/>
    </source>
</evidence>
<dbReference type="EC" id="2.7.13.3" evidence="3"/>
<dbReference type="Gene3D" id="1.10.287.130">
    <property type="match status" value="1"/>
</dbReference>
<dbReference type="InterPro" id="IPR004358">
    <property type="entry name" value="Sig_transdc_His_kin-like_C"/>
</dbReference>
<dbReference type="PANTHER" id="PTHR45453">
    <property type="entry name" value="PHOSPHATE REGULON SENSOR PROTEIN PHOR"/>
    <property type="match status" value="1"/>
</dbReference>
<dbReference type="OrthoDB" id="9813151at2"/>
<dbReference type="FunFam" id="1.10.287.130:FF:000001">
    <property type="entry name" value="Two-component sensor histidine kinase"/>
    <property type="match status" value="1"/>
</dbReference>
<dbReference type="GO" id="GO:0005886">
    <property type="term" value="C:plasma membrane"/>
    <property type="evidence" value="ECO:0007669"/>
    <property type="project" value="TreeGrafter"/>
</dbReference>
<evidence type="ECO:0000256" key="4">
    <source>
        <dbReference type="ARBA" id="ARBA00022553"/>
    </source>
</evidence>
<feature type="domain" description="Histidine kinase" evidence="10">
    <location>
        <begin position="220"/>
        <end position="435"/>
    </location>
</feature>
<comment type="catalytic activity">
    <reaction evidence="1">
        <text>ATP + protein L-histidine = ADP + protein N-phospho-L-histidine.</text>
        <dbReference type="EC" id="2.7.13.3"/>
    </reaction>
</comment>
<dbReference type="RefSeq" id="WP_037327923.1">
    <property type="nucleotide sequence ID" value="NZ_JRMW01000035.1"/>
</dbReference>
<dbReference type="SMART" id="SM00387">
    <property type="entry name" value="HATPase_c"/>
    <property type="match status" value="1"/>
</dbReference>
<dbReference type="GO" id="GO:0016036">
    <property type="term" value="P:cellular response to phosphate starvation"/>
    <property type="evidence" value="ECO:0007669"/>
    <property type="project" value="TreeGrafter"/>
</dbReference>
<dbReference type="GO" id="GO:0004721">
    <property type="term" value="F:phosphoprotein phosphatase activity"/>
    <property type="evidence" value="ECO:0007669"/>
    <property type="project" value="TreeGrafter"/>
</dbReference>
<feature type="coiled-coil region" evidence="8">
    <location>
        <begin position="85"/>
        <end position="112"/>
    </location>
</feature>
<dbReference type="Gene3D" id="3.30.450.20">
    <property type="entry name" value="PAS domain"/>
    <property type="match status" value="1"/>
</dbReference>
<evidence type="ECO:0000256" key="7">
    <source>
        <dbReference type="ARBA" id="ARBA00023012"/>
    </source>
</evidence>
<dbReference type="InterPro" id="IPR036097">
    <property type="entry name" value="HisK_dim/P_sf"/>
</dbReference>
<dbReference type="InterPro" id="IPR036890">
    <property type="entry name" value="HATPase_C_sf"/>
</dbReference>
<feature type="transmembrane region" description="Helical" evidence="9">
    <location>
        <begin position="34"/>
        <end position="51"/>
    </location>
</feature>
<dbReference type="AlphaFoldDB" id="A0A095X2L3"/>
<dbReference type="Pfam" id="PF00512">
    <property type="entry name" value="HisKA"/>
    <property type="match status" value="1"/>
</dbReference>
<evidence type="ECO:0000256" key="2">
    <source>
        <dbReference type="ARBA" id="ARBA00004370"/>
    </source>
</evidence>
<reference evidence="11 12" key="1">
    <citation type="submission" date="2014-07" db="EMBL/GenBank/DDBJ databases">
        <authorList>
            <person name="McCorrison J."/>
            <person name="Sanka R."/>
            <person name="Torralba M."/>
            <person name="Gillis M."/>
            <person name="Haft D.H."/>
            <person name="Methe B."/>
            <person name="Sutton G."/>
            <person name="Nelson K.E."/>
        </authorList>
    </citation>
    <scope>NUCLEOTIDE SEQUENCE [LARGE SCALE GENOMIC DNA]</scope>
    <source>
        <strain evidence="11 12">S7-1-13</strain>
    </source>
</reference>
<dbReference type="EMBL" id="JRMW01000035">
    <property type="protein sequence ID" value="KGF03966.1"/>
    <property type="molecule type" value="Genomic_DNA"/>
</dbReference>
<sequence>MKKLTKKSLIITTTIATVLAVVVSFYTNQYKLCLLFWAILMILLASSHFYIDKRLDTYAKEISKFDKYYDFNHIGEDFEDVGKIYGKLLNKNIKLEKNISILKRQIKELKNITSNMEEGFIVFDPKGGVELMNDSAKVFLNKDEKVRLDKLIDDKEYKLALREARILSRSKSLALDVNSYHLKIFIDPIYEDGNMGFVVIIIDYSETRKAELMRREFSANVTHELKSPLTSINGYAELIATGIAKKEDVKKFAQIIFDEGNRLLEIIDDILRLSKLDEKGLDIEKSYVDIKEEMDIIIDKFRQNSDKKNIKVENNLTSYRIHTVKSLFVDLLSNIYENAIKYNKEGGSIEISSILIDRSLRIFIKDTGIGIASYDIKRVFERFFVVDKSRDRKLKSTGLGLSIVKHIADTLGFKLDIESKLGEGSTFIIEIPVKEYL</sequence>
<evidence type="ECO:0000256" key="9">
    <source>
        <dbReference type="SAM" id="Phobius"/>
    </source>
</evidence>
<evidence type="ECO:0000256" key="8">
    <source>
        <dbReference type="SAM" id="Coils"/>
    </source>
</evidence>